<evidence type="ECO:0000313" key="1">
    <source>
        <dbReference type="EMBL" id="XPM66437.1"/>
    </source>
</evidence>
<sequence>MLETDNWEGYLQQGRVFENKIVLIGPTAPFLKTNIARHFLKPPYTLHP</sequence>
<keyword evidence="2" id="KW-1185">Reference proteome</keyword>
<organism evidence="1 2">
    <name type="scientific">Desertifilum tharense IPPAS B-1220</name>
    <dbReference type="NCBI Taxonomy" id="1781255"/>
    <lineage>
        <taxon>Bacteria</taxon>
        <taxon>Bacillati</taxon>
        <taxon>Cyanobacteriota</taxon>
        <taxon>Cyanophyceae</taxon>
        <taxon>Desertifilales</taxon>
        <taxon>Desertifilaceae</taxon>
        <taxon>Desertifilum</taxon>
    </lineage>
</organism>
<gene>
    <name evidence="1" type="ORF">BH720_014605</name>
</gene>
<evidence type="ECO:0000313" key="2">
    <source>
        <dbReference type="Proteomes" id="UP000095472"/>
    </source>
</evidence>
<reference evidence="1 2" key="1">
    <citation type="journal article" date="2016" name="Genome Announc.">
        <title>Draft Genome Sequence of the Thermotolerant Cyanobacterium Desertifilum sp. IPPAS B-1220.</title>
        <authorList>
            <person name="Mironov K.S."/>
            <person name="Sinetova M.A."/>
            <person name="Bolatkhan K."/>
            <person name="Zayadan B.K."/>
            <person name="Ustinova V.V."/>
            <person name="Kupriyanova E.V."/>
            <person name="Skrypnik A.N."/>
            <person name="Gogoleva N.E."/>
            <person name="Gogolev Y.V."/>
            <person name="Los D.A."/>
        </authorList>
    </citation>
    <scope>NUCLEOTIDE SEQUENCE [LARGE SCALE GENOMIC DNA]</scope>
    <source>
        <strain evidence="1 2">IPPAS B-1220</strain>
    </source>
</reference>
<protein>
    <submittedName>
        <fullName evidence="1">Uncharacterized protein</fullName>
    </submittedName>
</protein>
<accession>A0ACD5H061</accession>
<name>A0ACD5H061_9CYAN</name>
<proteinExistence type="predicted"/>
<dbReference type="EMBL" id="CP182909">
    <property type="protein sequence ID" value="XPM66437.1"/>
    <property type="molecule type" value="Genomic_DNA"/>
</dbReference>
<dbReference type="Proteomes" id="UP000095472">
    <property type="component" value="Chromosome"/>
</dbReference>